<dbReference type="AlphaFoldDB" id="A0A7J6D3H1"/>
<name>A0A7J6D3H1_9TELE</name>
<evidence type="ECO:0000313" key="1">
    <source>
        <dbReference type="EMBL" id="KAF4113766.1"/>
    </source>
</evidence>
<dbReference type="PANTHER" id="PTHR31025:SF27">
    <property type="entry name" value="SI:CH211-193K19.2-RELATED"/>
    <property type="match status" value="1"/>
</dbReference>
<comment type="caution">
    <text evidence="1">The sequence shown here is derived from an EMBL/GenBank/DDBJ whole genome shotgun (WGS) entry which is preliminary data.</text>
</comment>
<proteinExistence type="predicted"/>
<evidence type="ECO:0000313" key="2">
    <source>
        <dbReference type="Proteomes" id="UP000579812"/>
    </source>
</evidence>
<dbReference type="PANTHER" id="PTHR31025">
    <property type="entry name" value="SI:CH211-196P9.1-RELATED"/>
    <property type="match status" value="1"/>
</dbReference>
<reference evidence="1 2" key="1">
    <citation type="submission" date="2020-04" db="EMBL/GenBank/DDBJ databases">
        <title>Chromosome-level genome assembly of a cyprinid fish Onychostoma macrolepis by integration of Nanopore Sequencing, Bionano and Hi-C technology.</title>
        <authorList>
            <person name="Wang D."/>
        </authorList>
    </citation>
    <scope>NUCLEOTIDE SEQUENCE [LARGE SCALE GENOMIC DNA]</scope>
    <source>
        <strain evidence="1">SWU-2019</strain>
        <tissue evidence="1">Muscle</tissue>
    </source>
</reference>
<keyword evidence="2" id="KW-1185">Reference proteome</keyword>
<dbReference type="Proteomes" id="UP000579812">
    <property type="component" value="Unassembled WGS sequence"/>
</dbReference>
<dbReference type="EMBL" id="JAAMOB010000005">
    <property type="protein sequence ID" value="KAF4113766.1"/>
    <property type="molecule type" value="Genomic_DNA"/>
</dbReference>
<accession>A0A7J6D3H1</accession>
<sequence length="173" mass="19929">MLSKKFLHPEGGSIVRCQLPLHCKEDEEQDARKDHLQSCSLIRFDRGTSYLFNGWCFTHNRDKPMIAESDRWPGLFTVPEVEAEFLRITTVPIVTKFFAQLDHHADQLIRVLKKTVGSKGKKINLTFALTAQNETVEKKRECLLRALCIYLNEDTSSLFRVSGFRWLCCPEGP</sequence>
<gene>
    <name evidence="1" type="ORF">G5714_006311</name>
</gene>
<protein>
    <submittedName>
        <fullName evidence="1">Uncharacterized protein</fullName>
    </submittedName>
</protein>
<organism evidence="1 2">
    <name type="scientific">Onychostoma macrolepis</name>
    <dbReference type="NCBI Taxonomy" id="369639"/>
    <lineage>
        <taxon>Eukaryota</taxon>
        <taxon>Metazoa</taxon>
        <taxon>Chordata</taxon>
        <taxon>Craniata</taxon>
        <taxon>Vertebrata</taxon>
        <taxon>Euteleostomi</taxon>
        <taxon>Actinopterygii</taxon>
        <taxon>Neopterygii</taxon>
        <taxon>Teleostei</taxon>
        <taxon>Ostariophysi</taxon>
        <taxon>Cypriniformes</taxon>
        <taxon>Cyprinidae</taxon>
        <taxon>Acrossocheilinae</taxon>
        <taxon>Onychostoma</taxon>
    </lineage>
</organism>